<dbReference type="EMBL" id="BKCL01000006">
    <property type="protein sequence ID" value="GEQ98519.1"/>
    <property type="molecule type" value="Genomic_DNA"/>
</dbReference>
<protein>
    <submittedName>
        <fullName evidence="1">Uncharacterized protein</fullName>
    </submittedName>
</protein>
<dbReference type="Gene3D" id="2.40.33.20">
    <property type="entry name" value="PK beta-barrel domain-like"/>
    <property type="match status" value="1"/>
</dbReference>
<organism evidence="1 2">
    <name type="scientific">Iodidimonas gelatinilytica</name>
    <dbReference type="NCBI Taxonomy" id="1236966"/>
    <lineage>
        <taxon>Bacteria</taxon>
        <taxon>Pseudomonadati</taxon>
        <taxon>Pseudomonadota</taxon>
        <taxon>Alphaproteobacteria</taxon>
        <taxon>Iodidimonadales</taxon>
        <taxon>Iodidimonadaceae</taxon>
        <taxon>Iodidimonas</taxon>
    </lineage>
</organism>
<evidence type="ECO:0000313" key="2">
    <source>
        <dbReference type="Proteomes" id="UP000322084"/>
    </source>
</evidence>
<dbReference type="Proteomes" id="UP000322084">
    <property type="component" value="Unassembled WGS sequence"/>
</dbReference>
<proteinExistence type="predicted"/>
<name>A0A5A7MUG7_9PROT</name>
<accession>A0A5A7MUG7</accession>
<dbReference type="SUPFAM" id="SSF50800">
    <property type="entry name" value="PK beta-barrel domain-like"/>
    <property type="match status" value="1"/>
</dbReference>
<gene>
    <name evidence="1" type="ORF">JCM17844_21560</name>
</gene>
<dbReference type="InterPro" id="IPR011037">
    <property type="entry name" value="Pyrv_Knase-like_insert_dom_sf"/>
</dbReference>
<reference evidence="1 2" key="1">
    <citation type="submission" date="2019-09" db="EMBL/GenBank/DDBJ databases">
        <title>NBRP : Genome information of microbial organism related human and environment.</title>
        <authorList>
            <person name="Hattori M."/>
            <person name="Oshima K."/>
            <person name="Inaba H."/>
            <person name="Suda W."/>
            <person name="Sakamoto M."/>
            <person name="Iino T."/>
            <person name="Kitahara M."/>
            <person name="Oshida Y."/>
            <person name="Iida T."/>
            <person name="Kudo T."/>
            <person name="Itoh T."/>
            <person name="Ohkuma M."/>
        </authorList>
    </citation>
    <scope>NUCLEOTIDE SEQUENCE [LARGE SCALE GENOMIC DNA]</scope>
    <source>
        <strain evidence="1 2">Hi-2</strain>
    </source>
</reference>
<evidence type="ECO:0000313" key="1">
    <source>
        <dbReference type="EMBL" id="GEQ98519.1"/>
    </source>
</evidence>
<comment type="caution">
    <text evidence="1">The sequence shown here is derived from an EMBL/GenBank/DDBJ whole genome shotgun (WGS) entry which is preliminary data.</text>
</comment>
<dbReference type="AlphaFoldDB" id="A0A5A7MUG7"/>
<sequence>MESVIHTVLTGRLAPLGKHAVPSGIYKTALTGPIHVARFGLSGDEQGDKKHHAVRKKPFITMHSIIMHNGKANIRSLARP</sequence>